<evidence type="ECO:0000313" key="4">
    <source>
        <dbReference type="Proteomes" id="UP000265515"/>
    </source>
</evidence>
<dbReference type="OrthoDB" id="10047254at2759"/>
<evidence type="ECO:0000313" key="3">
    <source>
        <dbReference type="EMBL" id="GBG73583.1"/>
    </source>
</evidence>
<dbReference type="InterPro" id="IPR043502">
    <property type="entry name" value="DNA/RNA_pol_sf"/>
</dbReference>
<dbReference type="AlphaFoldDB" id="A0A388KUG1"/>
<dbReference type="Pfam" id="PF00078">
    <property type="entry name" value="RVT_1"/>
    <property type="match status" value="1"/>
</dbReference>
<gene>
    <name evidence="3" type="ORF">CBR_g16925</name>
</gene>
<name>A0A388KUG1_CHABU</name>
<sequence>MNVAFRLGKVHALGDAVVLDVNTYDVLFGFPALVALRANLDFERRSVILWNTGGKPYVIPMRLTLRTSVKVVPRISPETRGALRMVSWSASVDGGQSSNDAGSDDDDDPVVTRLVRQRIHYPPPRTIWVRCPMGICNAPATFQRAMNVTFHNFVNKTRPTQGMINFCVIVYMDDIRVYSDTFHGHAQHIEWTLVRPGCRRLLTQELTVPIAQLADDLDVSIVSQADPRLVPHVTSRTLSPYLQWSTCMEGFPWRIPPSRLDYLDPRDIVDPAFYRPSYEDELEEIIREELAEESSEEEEENLNEDEGEPAQQQKETKKSSCKRRARRKQKKKTTSKGAVMTMTRSTPTRIPN</sequence>
<dbReference type="PANTHER" id="PTHR24559">
    <property type="entry name" value="TRANSPOSON TY3-I GAG-POL POLYPROTEIN"/>
    <property type="match status" value="1"/>
</dbReference>
<feature type="compositionally biased region" description="Acidic residues" evidence="1">
    <location>
        <begin position="290"/>
        <end position="308"/>
    </location>
</feature>
<dbReference type="EMBL" id="BFEA01000186">
    <property type="protein sequence ID" value="GBG73583.1"/>
    <property type="molecule type" value="Genomic_DNA"/>
</dbReference>
<dbReference type="InterPro" id="IPR000477">
    <property type="entry name" value="RT_dom"/>
</dbReference>
<comment type="caution">
    <text evidence="3">The sequence shown here is derived from an EMBL/GenBank/DDBJ whole genome shotgun (WGS) entry which is preliminary data.</text>
</comment>
<dbReference type="InterPro" id="IPR053134">
    <property type="entry name" value="RNA-dir_DNA_polymerase"/>
</dbReference>
<dbReference type="Proteomes" id="UP000265515">
    <property type="component" value="Unassembled WGS sequence"/>
</dbReference>
<dbReference type="SUPFAM" id="SSF56672">
    <property type="entry name" value="DNA/RNA polymerases"/>
    <property type="match status" value="1"/>
</dbReference>
<evidence type="ECO:0000259" key="2">
    <source>
        <dbReference type="Pfam" id="PF00078"/>
    </source>
</evidence>
<accession>A0A388KUG1</accession>
<reference evidence="3 4" key="1">
    <citation type="journal article" date="2018" name="Cell">
        <title>The Chara Genome: Secondary Complexity and Implications for Plant Terrestrialization.</title>
        <authorList>
            <person name="Nishiyama T."/>
            <person name="Sakayama H."/>
            <person name="Vries J.D."/>
            <person name="Buschmann H."/>
            <person name="Saint-Marcoux D."/>
            <person name="Ullrich K.K."/>
            <person name="Haas F.B."/>
            <person name="Vanderstraeten L."/>
            <person name="Becker D."/>
            <person name="Lang D."/>
            <person name="Vosolsobe S."/>
            <person name="Rombauts S."/>
            <person name="Wilhelmsson P.K.I."/>
            <person name="Janitza P."/>
            <person name="Kern R."/>
            <person name="Heyl A."/>
            <person name="Rumpler F."/>
            <person name="Villalobos L.I.A.C."/>
            <person name="Clay J.M."/>
            <person name="Skokan R."/>
            <person name="Toyoda A."/>
            <person name="Suzuki Y."/>
            <person name="Kagoshima H."/>
            <person name="Schijlen E."/>
            <person name="Tajeshwar N."/>
            <person name="Catarino B."/>
            <person name="Hetherington A.J."/>
            <person name="Saltykova A."/>
            <person name="Bonnot C."/>
            <person name="Breuninger H."/>
            <person name="Symeonidi A."/>
            <person name="Radhakrishnan G.V."/>
            <person name="Van Nieuwerburgh F."/>
            <person name="Deforce D."/>
            <person name="Chang C."/>
            <person name="Karol K.G."/>
            <person name="Hedrich R."/>
            <person name="Ulvskov P."/>
            <person name="Glockner G."/>
            <person name="Delwiche C.F."/>
            <person name="Petrasek J."/>
            <person name="Van de Peer Y."/>
            <person name="Friml J."/>
            <person name="Beilby M."/>
            <person name="Dolan L."/>
            <person name="Kohara Y."/>
            <person name="Sugano S."/>
            <person name="Fujiyama A."/>
            <person name="Delaux P.-M."/>
            <person name="Quint M."/>
            <person name="TheiBen G."/>
            <person name="Hagemann M."/>
            <person name="Harholt J."/>
            <person name="Dunand C."/>
            <person name="Zachgo S."/>
            <person name="Langdale J."/>
            <person name="Maumus F."/>
            <person name="Straeten D.V.D."/>
            <person name="Gould S.B."/>
            <person name="Rensing S.A."/>
        </authorList>
    </citation>
    <scope>NUCLEOTIDE SEQUENCE [LARGE SCALE GENOMIC DNA]</scope>
    <source>
        <strain evidence="3 4">S276</strain>
    </source>
</reference>
<feature type="domain" description="Reverse transcriptase" evidence="2">
    <location>
        <begin position="124"/>
        <end position="190"/>
    </location>
</feature>
<keyword evidence="4" id="KW-1185">Reference proteome</keyword>
<dbReference type="Gramene" id="GBG73583">
    <property type="protein sequence ID" value="GBG73583"/>
    <property type="gene ID" value="CBR_g16925"/>
</dbReference>
<evidence type="ECO:0000256" key="1">
    <source>
        <dbReference type="SAM" id="MobiDB-lite"/>
    </source>
</evidence>
<feature type="region of interest" description="Disordered" evidence="1">
    <location>
        <begin position="290"/>
        <end position="352"/>
    </location>
</feature>
<feature type="compositionally biased region" description="Polar residues" evidence="1">
    <location>
        <begin position="342"/>
        <end position="352"/>
    </location>
</feature>
<protein>
    <recommendedName>
        <fullName evidence="2">Reverse transcriptase domain-containing protein</fullName>
    </recommendedName>
</protein>
<dbReference type="PANTHER" id="PTHR24559:SF444">
    <property type="entry name" value="REVERSE TRANSCRIPTASE DOMAIN-CONTAINING PROTEIN"/>
    <property type="match status" value="1"/>
</dbReference>
<dbReference type="InterPro" id="IPR043128">
    <property type="entry name" value="Rev_trsase/Diguanyl_cyclase"/>
</dbReference>
<dbReference type="Gene3D" id="3.30.70.270">
    <property type="match status" value="1"/>
</dbReference>
<feature type="compositionally biased region" description="Basic residues" evidence="1">
    <location>
        <begin position="319"/>
        <end position="334"/>
    </location>
</feature>
<organism evidence="3 4">
    <name type="scientific">Chara braunii</name>
    <name type="common">Braun's stonewort</name>
    <dbReference type="NCBI Taxonomy" id="69332"/>
    <lineage>
        <taxon>Eukaryota</taxon>
        <taxon>Viridiplantae</taxon>
        <taxon>Streptophyta</taxon>
        <taxon>Charophyceae</taxon>
        <taxon>Charales</taxon>
        <taxon>Characeae</taxon>
        <taxon>Chara</taxon>
    </lineage>
</organism>
<proteinExistence type="predicted"/>